<comment type="similarity">
    <text evidence="2 6">Belongs to the zinc-containing alcohol dehydrogenase family.</text>
</comment>
<feature type="domain" description="Alcohol dehydrogenase-like N-terminal" evidence="8">
    <location>
        <begin position="25"/>
        <end position="135"/>
    </location>
</feature>
<dbReference type="InterPro" id="IPR036291">
    <property type="entry name" value="NAD(P)-bd_dom_sf"/>
</dbReference>
<sequence length="329" mass="35255">MLVTLLNRPHDVTIVSRSEPEEIPPGFVRVAIKSVGICGSDVHYYEKGRIGDFVLRSPMVLGHESAGIVDQVGEGVSLVPGQVVALEPGIPCRRCRYCLSGHYNLCPDVKFFATPPVDGALQEYVVHPAQFTFPAEGLSPDEACLAEPLSVGVYAARRASVGLGDKVLVIGAGPVGLATAFASEAQGGEAALTDVASNRIATARAAGFSASFFNSEMTGKYDVVFECTGTQSGISDAQRALRPGGVLALIGMGQPETMQLNGLDLNVRGITVIGIFRYANTYPSALALIRRYRDRMKVFQGSYVDMTDLPQFLADRGYQHYVKTIVHVK</sequence>
<protein>
    <recommendedName>
        <fullName evidence="11">NAD(P)-dependent alcohol dehydrogenase</fullName>
    </recommendedName>
</protein>
<feature type="domain" description="Alcohol dehydrogenase-like C-terminal" evidence="7">
    <location>
        <begin position="174"/>
        <end position="289"/>
    </location>
</feature>
<dbReference type="Gene3D" id="3.90.180.10">
    <property type="entry name" value="Medium-chain alcohol dehydrogenases, catalytic domain"/>
    <property type="match status" value="1"/>
</dbReference>
<evidence type="ECO:0000259" key="8">
    <source>
        <dbReference type="Pfam" id="PF08240"/>
    </source>
</evidence>
<evidence type="ECO:0000256" key="1">
    <source>
        <dbReference type="ARBA" id="ARBA00001947"/>
    </source>
</evidence>
<gene>
    <name evidence="9" type="ORF">BXT84_10570</name>
</gene>
<dbReference type="SUPFAM" id="SSF51735">
    <property type="entry name" value="NAD(P)-binding Rossmann-fold domains"/>
    <property type="match status" value="1"/>
</dbReference>
<evidence type="ECO:0000256" key="5">
    <source>
        <dbReference type="ARBA" id="ARBA00023002"/>
    </source>
</evidence>
<evidence type="ECO:0000256" key="2">
    <source>
        <dbReference type="ARBA" id="ARBA00008072"/>
    </source>
</evidence>
<comment type="cofactor">
    <cofactor evidence="1 6">
        <name>Zn(2+)</name>
        <dbReference type="ChEBI" id="CHEBI:29105"/>
    </cofactor>
</comment>
<dbReference type="Pfam" id="PF00107">
    <property type="entry name" value="ADH_zinc_N"/>
    <property type="match status" value="1"/>
</dbReference>
<accession>A0ABM6RSK6</accession>
<evidence type="ECO:0000256" key="3">
    <source>
        <dbReference type="ARBA" id="ARBA00022723"/>
    </source>
</evidence>
<evidence type="ECO:0000256" key="6">
    <source>
        <dbReference type="RuleBase" id="RU361277"/>
    </source>
</evidence>
<dbReference type="InterPro" id="IPR045306">
    <property type="entry name" value="SDH-like"/>
</dbReference>
<dbReference type="InterPro" id="IPR013149">
    <property type="entry name" value="ADH-like_C"/>
</dbReference>
<dbReference type="PANTHER" id="PTHR43161">
    <property type="entry name" value="SORBITOL DEHYDROGENASE"/>
    <property type="match status" value="1"/>
</dbReference>
<dbReference type="PROSITE" id="PS00059">
    <property type="entry name" value="ADH_ZINC"/>
    <property type="match status" value="1"/>
</dbReference>
<dbReference type="PANTHER" id="PTHR43161:SF9">
    <property type="entry name" value="SORBITOL DEHYDROGENASE"/>
    <property type="match status" value="1"/>
</dbReference>
<dbReference type="EMBL" id="CP019454">
    <property type="protein sequence ID" value="AUW94327.1"/>
    <property type="molecule type" value="Genomic_DNA"/>
</dbReference>
<dbReference type="InterPro" id="IPR013154">
    <property type="entry name" value="ADH-like_N"/>
</dbReference>
<reference evidence="9 10" key="1">
    <citation type="journal article" date="2019" name="Sci. Rep.">
        <title>Sulfobacillus thermotolerans: new insights into resistance and metabolic capacities of acidophilic chemolithotrophs.</title>
        <authorList>
            <person name="Panyushkina A.E."/>
            <person name="Babenko V.V."/>
            <person name="Nikitina A.S."/>
            <person name="Selezneva O.V."/>
            <person name="Tsaplina I.A."/>
            <person name="Letarova M.A."/>
            <person name="Kostryukova E.S."/>
            <person name="Letarov A.V."/>
        </authorList>
    </citation>
    <scope>NUCLEOTIDE SEQUENCE [LARGE SCALE GENOMIC DNA]</scope>
    <source>
        <strain evidence="9 10">Kr1</strain>
    </source>
</reference>
<evidence type="ECO:0000256" key="4">
    <source>
        <dbReference type="ARBA" id="ARBA00022833"/>
    </source>
</evidence>
<organism evidence="9 10">
    <name type="scientific">Sulfobacillus thermotolerans</name>
    <dbReference type="NCBI Taxonomy" id="338644"/>
    <lineage>
        <taxon>Bacteria</taxon>
        <taxon>Bacillati</taxon>
        <taxon>Bacillota</taxon>
        <taxon>Clostridia</taxon>
        <taxon>Eubacteriales</taxon>
        <taxon>Clostridiales Family XVII. Incertae Sedis</taxon>
        <taxon>Sulfobacillus</taxon>
    </lineage>
</organism>
<name>A0ABM6RSK6_9FIRM</name>
<dbReference type="InterPro" id="IPR011032">
    <property type="entry name" value="GroES-like_sf"/>
</dbReference>
<proteinExistence type="inferred from homology"/>
<dbReference type="Proteomes" id="UP000325292">
    <property type="component" value="Chromosome"/>
</dbReference>
<keyword evidence="3 6" id="KW-0479">Metal-binding</keyword>
<evidence type="ECO:0000313" key="9">
    <source>
        <dbReference type="EMBL" id="AUW94327.1"/>
    </source>
</evidence>
<dbReference type="Pfam" id="PF08240">
    <property type="entry name" value="ADH_N"/>
    <property type="match status" value="1"/>
</dbReference>
<dbReference type="Gene3D" id="3.40.50.720">
    <property type="entry name" value="NAD(P)-binding Rossmann-like Domain"/>
    <property type="match status" value="1"/>
</dbReference>
<dbReference type="InterPro" id="IPR002328">
    <property type="entry name" value="ADH_Zn_CS"/>
</dbReference>
<evidence type="ECO:0008006" key="11">
    <source>
        <dbReference type="Google" id="ProtNLM"/>
    </source>
</evidence>
<keyword evidence="10" id="KW-1185">Reference proteome</keyword>
<keyword evidence="5" id="KW-0560">Oxidoreductase</keyword>
<evidence type="ECO:0000313" key="10">
    <source>
        <dbReference type="Proteomes" id="UP000325292"/>
    </source>
</evidence>
<evidence type="ECO:0000259" key="7">
    <source>
        <dbReference type="Pfam" id="PF00107"/>
    </source>
</evidence>
<keyword evidence="4 6" id="KW-0862">Zinc</keyword>
<dbReference type="CDD" id="cd05285">
    <property type="entry name" value="sorbitol_DH"/>
    <property type="match status" value="1"/>
</dbReference>
<dbReference type="SUPFAM" id="SSF50129">
    <property type="entry name" value="GroES-like"/>
    <property type="match status" value="1"/>
</dbReference>